<dbReference type="PANTHER" id="PTHR30069">
    <property type="entry name" value="TONB-DEPENDENT OUTER MEMBRANE RECEPTOR"/>
    <property type="match status" value="1"/>
</dbReference>
<dbReference type="Gene3D" id="2.40.170.20">
    <property type="entry name" value="TonB-dependent receptor, beta-barrel domain"/>
    <property type="match status" value="1"/>
</dbReference>
<dbReference type="GO" id="GO:0044718">
    <property type="term" value="P:siderophore transmembrane transport"/>
    <property type="evidence" value="ECO:0007669"/>
    <property type="project" value="TreeGrafter"/>
</dbReference>
<evidence type="ECO:0000256" key="3">
    <source>
        <dbReference type="ARBA" id="ARBA00022452"/>
    </source>
</evidence>
<dbReference type="InterPro" id="IPR037066">
    <property type="entry name" value="Plug_dom_sf"/>
</dbReference>
<comment type="subcellular location">
    <subcellularLocation>
        <location evidence="1 8">Cell outer membrane</location>
        <topology evidence="1 8">Multi-pass membrane protein</topology>
    </subcellularLocation>
</comment>
<keyword evidence="3 8" id="KW-1134">Transmembrane beta strand</keyword>
<evidence type="ECO:0000256" key="7">
    <source>
        <dbReference type="ARBA" id="ARBA00023237"/>
    </source>
</evidence>
<feature type="signal peptide" evidence="9">
    <location>
        <begin position="1"/>
        <end position="20"/>
    </location>
</feature>
<keyword evidence="2 8" id="KW-0813">Transport</keyword>
<reference evidence="11" key="1">
    <citation type="submission" date="2021-06" db="EMBL/GenBank/DDBJ databases">
        <title>44 bacteria genomes isolated from Dapeng, Shenzhen.</title>
        <authorList>
            <person name="Zheng W."/>
            <person name="Yu S."/>
            <person name="Huang Y."/>
        </authorList>
    </citation>
    <scope>NUCLEOTIDE SEQUENCE</scope>
    <source>
        <strain evidence="11">DP5N28-2</strain>
    </source>
</reference>
<comment type="caution">
    <text evidence="11">The sequence shown here is derived from an EMBL/GenBank/DDBJ whole genome shotgun (WGS) entry which is preliminary data.</text>
</comment>
<dbReference type="GO" id="GO:0009279">
    <property type="term" value="C:cell outer membrane"/>
    <property type="evidence" value="ECO:0007669"/>
    <property type="project" value="UniProtKB-SubCell"/>
</dbReference>
<dbReference type="Gene3D" id="2.60.40.1120">
    <property type="entry name" value="Carboxypeptidase-like, regulatory domain"/>
    <property type="match status" value="1"/>
</dbReference>
<dbReference type="Gene3D" id="2.170.130.10">
    <property type="entry name" value="TonB-dependent receptor, plug domain"/>
    <property type="match status" value="1"/>
</dbReference>
<keyword evidence="5 9" id="KW-0732">Signal</keyword>
<evidence type="ECO:0000256" key="9">
    <source>
        <dbReference type="SAM" id="SignalP"/>
    </source>
</evidence>
<evidence type="ECO:0000259" key="10">
    <source>
        <dbReference type="Pfam" id="PF07715"/>
    </source>
</evidence>
<feature type="chain" id="PRO_5037677534" evidence="9">
    <location>
        <begin position="21"/>
        <end position="1096"/>
    </location>
</feature>
<dbReference type="NCBIfam" id="TIGR04056">
    <property type="entry name" value="OMP_RagA_SusC"/>
    <property type="match status" value="1"/>
</dbReference>
<evidence type="ECO:0000313" key="11">
    <source>
        <dbReference type="EMBL" id="MBY5957632.1"/>
    </source>
</evidence>
<dbReference type="InterPro" id="IPR012910">
    <property type="entry name" value="Plug_dom"/>
</dbReference>
<dbReference type="InterPro" id="IPR023996">
    <property type="entry name" value="TonB-dep_OMP_SusC/RagA"/>
</dbReference>
<comment type="similarity">
    <text evidence="8">Belongs to the TonB-dependent receptor family.</text>
</comment>
<sequence>MKRILLLIVCLCSMGVILKAQNVVSGKVTDSAGEPLIGANILAEGTSIGAVTDFDGLYEIEIPEGATVLIFSYTGFESVKEPIDDRSTIDVSLTEGQLLDEVVVTALGISREKKSLGYAVQEVGAEELTQAQPTDALSALSGKVSGVQLRQSSNIGGSNRIVIRGASSFLGENQPLIVLDGLPIDNSNFNTKATQGGNGGVDYGNMLNDLNVDDIESISVLKGTGAALYGSRAANGVIVITTKKGNIGREQFGVNFSSSVGFEDAYMMPDLQRKYGGGAIISDADGGQDGFEVVNIEGQDYKVVQYGIDESWGPRYNPNISVLHWDAFSKESYPEQYLRPRPWVAPENDVDAFFNTGVTYTNSLAIDRSSQDYGVRFSYSNTSGTGTIPGSALHKNNFSLNGDAKLFENLKAEAYLNYIKSTTKGRPVLGYPASGQRYGNTFGQTLFQWTQRQLDYKRMAEYKNLDGTQRSWNRNAWDDATPHYSDSHYWIAHENYGDDERDRVLGNFGLHYTILDGLVLSGRVSADSYSFYSRERVAYGSQAESSYFESIRNNLEYNLETTLNFDRQLSDNISLSAMAGGNQFRLRYHYNDGATSGGLVVPNLYNLLNSSGTIIAEDLSRVKKINSVFGSVGVGIGNMLYVDLTARNDWSSTLPADHNSYFYPSVSTSFVFSELMSPGSWLSYGKIRLGWAQIGKDTDPYNVNPVYSFSSYLVSNPLSGPFQGATRVYVPIKLLNQDLKPETTTTWEAGVELSAFDDRLGLDVTFFNNTTTDQILPLELSKATGYDSKFINAGEIENQGVELSLSAGVVRSNDFNWNVNINFTKVNNEVVEIAEGIDAIDIGTAPFSGVTLRASVGQPYGQLWGYDFLYDDNGNRIVGDNGYWLRTQNLVPMGTVTPDYNIGLGSNFNYKGVRLNVLFDIQKGGKFYSVSHMWGHYAGTWAPTAGGNDKGNEIRAGVEEGGGIKLDGVTADVTFNDDGTYTVSNVQPNEKYVSGQGWAARHYHGFGMPSAQSLFDADYIKLRELSLGYTFDFSERNVGVSRITLTAYGRNIWTGGLAWDGLDPEMTVNGSGNIQGIEGGFLPTSRTFGLKLNLGI</sequence>
<dbReference type="Proteomes" id="UP000753961">
    <property type="component" value="Unassembled WGS sequence"/>
</dbReference>
<accession>A0A953HXP5</accession>
<dbReference type="Pfam" id="PF13715">
    <property type="entry name" value="CarbopepD_reg_2"/>
    <property type="match status" value="1"/>
</dbReference>
<gene>
    <name evidence="11" type="ORF">KUV50_05790</name>
</gene>
<dbReference type="SUPFAM" id="SSF56935">
    <property type="entry name" value="Porins"/>
    <property type="match status" value="1"/>
</dbReference>
<dbReference type="PANTHER" id="PTHR30069:SF29">
    <property type="entry name" value="HEMOGLOBIN AND HEMOGLOBIN-HAPTOGLOBIN-BINDING PROTEIN 1-RELATED"/>
    <property type="match status" value="1"/>
</dbReference>
<keyword evidence="4 8" id="KW-0812">Transmembrane</keyword>
<dbReference type="Pfam" id="PF07715">
    <property type="entry name" value="Plug"/>
    <property type="match status" value="1"/>
</dbReference>
<dbReference type="PROSITE" id="PS52016">
    <property type="entry name" value="TONB_DEPENDENT_REC_3"/>
    <property type="match status" value="1"/>
</dbReference>
<dbReference type="EMBL" id="JAHVHU010000005">
    <property type="protein sequence ID" value="MBY5957632.1"/>
    <property type="molecule type" value="Genomic_DNA"/>
</dbReference>
<evidence type="ECO:0000256" key="1">
    <source>
        <dbReference type="ARBA" id="ARBA00004571"/>
    </source>
</evidence>
<organism evidence="11 12">
    <name type="scientific">Membranihabitans marinus</name>
    <dbReference type="NCBI Taxonomy" id="1227546"/>
    <lineage>
        <taxon>Bacteria</taxon>
        <taxon>Pseudomonadati</taxon>
        <taxon>Bacteroidota</taxon>
        <taxon>Saprospiria</taxon>
        <taxon>Saprospirales</taxon>
        <taxon>Saprospiraceae</taxon>
        <taxon>Membranihabitans</taxon>
    </lineage>
</organism>
<evidence type="ECO:0000256" key="8">
    <source>
        <dbReference type="PROSITE-ProRule" id="PRU01360"/>
    </source>
</evidence>
<evidence type="ECO:0000256" key="2">
    <source>
        <dbReference type="ARBA" id="ARBA00022448"/>
    </source>
</evidence>
<dbReference type="InterPro" id="IPR039426">
    <property type="entry name" value="TonB-dep_rcpt-like"/>
</dbReference>
<evidence type="ECO:0000256" key="6">
    <source>
        <dbReference type="ARBA" id="ARBA00023136"/>
    </source>
</evidence>
<dbReference type="GO" id="GO:0015344">
    <property type="term" value="F:siderophore uptake transmembrane transporter activity"/>
    <property type="evidence" value="ECO:0007669"/>
    <property type="project" value="TreeGrafter"/>
</dbReference>
<dbReference type="InterPro" id="IPR023997">
    <property type="entry name" value="TonB-dep_OMP_SusC/RagA_CS"/>
</dbReference>
<keyword evidence="6 8" id="KW-0472">Membrane</keyword>
<feature type="domain" description="TonB-dependent receptor plug" evidence="10">
    <location>
        <begin position="113"/>
        <end position="237"/>
    </location>
</feature>
<dbReference type="AlphaFoldDB" id="A0A953HXP5"/>
<keyword evidence="12" id="KW-1185">Reference proteome</keyword>
<dbReference type="SUPFAM" id="SSF49464">
    <property type="entry name" value="Carboxypeptidase regulatory domain-like"/>
    <property type="match status" value="1"/>
</dbReference>
<protein>
    <submittedName>
        <fullName evidence="11">SusC/RagA family TonB-linked outer membrane protein</fullName>
    </submittedName>
</protein>
<evidence type="ECO:0000313" key="12">
    <source>
        <dbReference type="Proteomes" id="UP000753961"/>
    </source>
</evidence>
<name>A0A953HXP5_9BACT</name>
<proteinExistence type="inferred from homology"/>
<dbReference type="InterPro" id="IPR008969">
    <property type="entry name" value="CarboxyPept-like_regulatory"/>
</dbReference>
<keyword evidence="7 8" id="KW-0998">Cell outer membrane</keyword>
<dbReference type="NCBIfam" id="TIGR04057">
    <property type="entry name" value="SusC_RagA_signa"/>
    <property type="match status" value="1"/>
</dbReference>
<dbReference type="InterPro" id="IPR036942">
    <property type="entry name" value="Beta-barrel_TonB_sf"/>
</dbReference>
<evidence type="ECO:0000256" key="4">
    <source>
        <dbReference type="ARBA" id="ARBA00022692"/>
    </source>
</evidence>
<evidence type="ECO:0000256" key="5">
    <source>
        <dbReference type="ARBA" id="ARBA00022729"/>
    </source>
</evidence>
<dbReference type="RefSeq" id="WP_222579150.1">
    <property type="nucleotide sequence ID" value="NZ_JAHVHU010000005.1"/>
</dbReference>